<dbReference type="Gene3D" id="3.40.50.2300">
    <property type="match status" value="2"/>
</dbReference>
<keyword evidence="2" id="KW-0238">DNA-binding</keyword>
<comment type="caution">
    <text evidence="6">The sequence shown here is derived from an EMBL/GenBank/DDBJ whole genome shotgun (WGS) entry which is preliminary data.</text>
</comment>
<dbReference type="InterPro" id="IPR028082">
    <property type="entry name" value="Peripla_BP_I"/>
</dbReference>
<feature type="domain" description="HTH cro/C1-type" evidence="5">
    <location>
        <begin position="2"/>
        <end position="46"/>
    </location>
</feature>
<dbReference type="Pfam" id="PF13377">
    <property type="entry name" value="Peripla_BP_3"/>
    <property type="match status" value="1"/>
</dbReference>
<sequence length="326" mass="36799">MITIRDIAKRAGVSASTASRALNNNSRISEATIKKVKKIANEMGYLPDYNAKNLTNGEANAVGVVFPVGNETASNPFFINILSGINSELVKRQYSLSVAIANTKEGLLENVRSMVLQGKIKRFVLLYSKSNDIVSQFLRDKKLRFVVIGQPTLERDFYVDNNNVEAGITATKFLLNNLHVKNPVFVESARDWTYEQQRYQGFKKVSNENLVDFDKVKVSSKNVESIDDFIFKHPQVDGIVSTDDFRGLRFLNHFKRIYPKKDLSVVGFNKSFPAALVQSEFHSIDVFPEQMGIKTVILLFSDLENPEINLKRHLIVSHQISSYTGI</sequence>
<dbReference type="InterPro" id="IPR046335">
    <property type="entry name" value="LacI/GalR-like_sensor"/>
</dbReference>
<proteinExistence type="predicted"/>
<keyword evidence="7" id="KW-1185">Reference proteome</keyword>
<dbReference type="OrthoDB" id="9788209at2"/>
<evidence type="ECO:0000313" key="6">
    <source>
        <dbReference type="EMBL" id="KRK65785.1"/>
    </source>
</evidence>
<evidence type="ECO:0000256" key="1">
    <source>
        <dbReference type="ARBA" id="ARBA00023015"/>
    </source>
</evidence>
<dbReference type="PROSITE" id="PS00356">
    <property type="entry name" value="HTH_LACI_1"/>
    <property type="match status" value="1"/>
</dbReference>
<dbReference type="PROSITE" id="PS50932">
    <property type="entry name" value="HTH_LACI_2"/>
    <property type="match status" value="1"/>
</dbReference>
<dbReference type="GO" id="GO:0000976">
    <property type="term" value="F:transcription cis-regulatory region binding"/>
    <property type="evidence" value="ECO:0007669"/>
    <property type="project" value="TreeGrafter"/>
</dbReference>
<dbReference type="PANTHER" id="PTHR30146:SF109">
    <property type="entry name" value="HTH-TYPE TRANSCRIPTIONAL REGULATOR GALS"/>
    <property type="match status" value="1"/>
</dbReference>
<dbReference type="SUPFAM" id="SSF47413">
    <property type="entry name" value="lambda repressor-like DNA-binding domains"/>
    <property type="match status" value="1"/>
</dbReference>
<organism evidence="6 7">
    <name type="scientific">Companilactobacillus tucceti DSM 20183</name>
    <dbReference type="NCBI Taxonomy" id="1423811"/>
    <lineage>
        <taxon>Bacteria</taxon>
        <taxon>Bacillati</taxon>
        <taxon>Bacillota</taxon>
        <taxon>Bacilli</taxon>
        <taxon>Lactobacillales</taxon>
        <taxon>Lactobacillaceae</taxon>
        <taxon>Companilactobacillus</taxon>
    </lineage>
</organism>
<feature type="domain" description="HTH lacI-type" evidence="4">
    <location>
        <begin position="2"/>
        <end position="56"/>
    </location>
</feature>
<dbReference type="STRING" id="1423811.FC72_GL000230"/>
<dbReference type="InterPro" id="IPR010982">
    <property type="entry name" value="Lambda_DNA-bd_dom_sf"/>
</dbReference>
<dbReference type="Pfam" id="PF00356">
    <property type="entry name" value="LacI"/>
    <property type="match status" value="1"/>
</dbReference>
<dbReference type="RefSeq" id="WP_057763904.1">
    <property type="nucleotide sequence ID" value="NZ_AZDG01000001.1"/>
</dbReference>
<dbReference type="GO" id="GO:0003700">
    <property type="term" value="F:DNA-binding transcription factor activity"/>
    <property type="evidence" value="ECO:0007669"/>
    <property type="project" value="TreeGrafter"/>
</dbReference>
<keyword evidence="3" id="KW-0804">Transcription</keyword>
<dbReference type="SUPFAM" id="SSF53822">
    <property type="entry name" value="Periplasmic binding protein-like I"/>
    <property type="match status" value="1"/>
</dbReference>
<dbReference type="InterPro" id="IPR001387">
    <property type="entry name" value="Cro/C1-type_HTH"/>
</dbReference>
<accession>A0A0R1JAD7</accession>
<reference evidence="6 7" key="1">
    <citation type="journal article" date="2015" name="Genome Announc.">
        <title>Expanding the biotechnology potential of lactobacilli through comparative genomics of 213 strains and associated genera.</title>
        <authorList>
            <person name="Sun Z."/>
            <person name="Harris H.M."/>
            <person name="McCann A."/>
            <person name="Guo C."/>
            <person name="Argimon S."/>
            <person name="Zhang W."/>
            <person name="Yang X."/>
            <person name="Jeffery I.B."/>
            <person name="Cooney J.C."/>
            <person name="Kagawa T.F."/>
            <person name="Liu W."/>
            <person name="Song Y."/>
            <person name="Salvetti E."/>
            <person name="Wrobel A."/>
            <person name="Rasinkangas P."/>
            <person name="Parkhill J."/>
            <person name="Rea M.C."/>
            <person name="O'Sullivan O."/>
            <person name="Ritari J."/>
            <person name="Douillard F.P."/>
            <person name="Paul Ross R."/>
            <person name="Yang R."/>
            <person name="Briner A.E."/>
            <person name="Felis G.E."/>
            <person name="de Vos W.M."/>
            <person name="Barrangou R."/>
            <person name="Klaenhammer T.R."/>
            <person name="Caufield P.W."/>
            <person name="Cui Y."/>
            <person name="Zhang H."/>
            <person name="O'Toole P.W."/>
        </authorList>
    </citation>
    <scope>NUCLEOTIDE SEQUENCE [LARGE SCALE GENOMIC DNA]</scope>
    <source>
        <strain evidence="6 7">DSM 20183</strain>
    </source>
</reference>
<gene>
    <name evidence="6" type="ORF">FC72_GL000230</name>
</gene>
<dbReference type="PATRIC" id="fig|1423811.3.peg.229"/>
<evidence type="ECO:0000259" key="4">
    <source>
        <dbReference type="PROSITE" id="PS50932"/>
    </source>
</evidence>
<evidence type="ECO:0000256" key="3">
    <source>
        <dbReference type="ARBA" id="ARBA00023163"/>
    </source>
</evidence>
<dbReference type="CDD" id="cd01392">
    <property type="entry name" value="HTH_LacI"/>
    <property type="match status" value="1"/>
</dbReference>
<dbReference type="PRINTS" id="PR00036">
    <property type="entry name" value="HTHLACI"/>
</dbReference>
<dbReference type="AlphaFoldDB" id="A0A0R1JAD7"/>
<dbReference type="SMART" id="SM00354">
    <property type="entry name" value="HTH_LACI"/>
    <property type="match status" value="1"/>
</dbReference>
<keyword evidence="1" id="KW-0805">Transcription regulation</keyword>
<dbReference type="PROSITE" id="PS50943">
    <property type="entry name" value="HTH_CROC1"/>
    <property type="match status" value="1"/>
</dbReference>
<dbReference type="EMBL" id="AZDG01000001">
    <property type="protein sequence ID" value="KRK65785.1"/>
    <property type="molecule type" value="Genomic_DNA"/>
</dbReference>
<dbReference type="Proteomes" id="UP000050929">
    <property type="component" value="Unassembled WGS sequence"/>
</dbReference>
<dbReference type="InterPro" id="IPR000843">
    <property type="entry name" value="HTH_LacI"/>
</dbReference>
<protein>
    <submittedName>
        <fullName evidence="6">LacI family transcriptional regulator</fullName>
    </submittedName>
</protein>
<evidence type="ECO:0000313" key="7">
    <source>
        <dbReference type="Proteomes" id="UP000050929"/>
    </source>
</evidence>
<dbReference type="Gene3D" id="1.10.260.40">
    <property type="entry name" value="lambda repressor-like DNA-binding domains"/>
    <property type="match status" value="1"/>
</dbReference>
<name>A0A0R1JAD7_9LACO</name>
<evidence type="ECO:0000259" key="5">
    <source>
        <dbReference type="PROSITE" id="PS50943"/>
    </source>
</evidence>
<evidence type="ECO:0000256" key="2">
    <source>
        <dbReference type="ARBA" id="ARBA00023125"/>
    </source>
</evidence>
<dbReference type="PANTHER" id="PTHR30146">
    <property type="entry name" value="LACI-RELATED TRANSCRIPTIONAL REPRESSOR"/>
    <property type="match status" value="1"/>
</dbReference>